<name>Q3KZ34_NOCSI</name>
<dbReference type="Pfam" id="PF12833">
    <property type="entry name" value="HTH_18"/>
    <property type="match status" value="1"/>
</dbReference>
<feature type="domain" description="HTH araC/xylS-type" evidence="5">
    <location>
        <begin position="205"/>
        <end position="304"/>
    </location>
</feature>
<dbReference type="InterPro" id="IPR018060">
    <property type="entry name" value="HTH_AraC"/>
</dbReference>
<accession>Q3KZ34</accession>
<dbReference type="PANTHER" id="PTHR46796">
    <property type="entry name" value="HTH-TYPE TRANSCRIPTIONAL ACTIVATOR RHAS-RELATED"/>
    <property type="match status" value="1"/>
</dbReference>
<dbReference type="SUPFAM" id="SSF46689">
    <property type="entry name" value="Homeodomain-like"/>
    <property type="match status" value="1"/>
</dbReference>
<evidence type="ECO:0000256" key="2">
    <source>
        <dbReference type="ARBA" id="ARBA00023125"/>
    </source>
</evidence>
<reference evidence="6" key="2">
    <citation type="journal article" date="2005" name="J. Biol. Chem.">
        <title>Crystal structure of the hydroxyquinol 1,2-dioxygenase from Nocardioides simplex 3E, a key enzyme involved in polychlorinated aromatics biodegradation.</title>
        <authorList>
            <person name="Ferraroni M."/>
            <person name="Seifert J."/>
            <person name="Travkin V.M."/>
            <person name="Thiel M."/>
            <person name="Kaschabek S."/>
            <person name="Scozzafava A."/>
            <person name="Golovleva L."/>
            <person name="Schloemann M."/>
            <person name="Briganti F."/>
        </authorList>
    </citation>
    <scope>NUCLEOTIDE SEQUENCE</scope>
    <source>
        <strain evidence="6">3E</strain>
    </source>
</reference>
<evidence type="ECO:0000313" key="6">
    <source>
        <dbReference type="EMBL" id="ABA61846.1"/>
    </source>
</evidence>
<dbReference type="SMART" id="SM00342">
    <property type="entry name" value="HTH_ARAC"/>
    <property type="match status" value="1"/>
</dbReference>
<dbReference type="Gene3D" id="1.10.10.60">
    <property type="entry name" value="Homeodomain-like"/>
    <property type="match status" value="1"/>
</dbReference>
<dbReference type="InterPro" id="IPR050204">
    <property type="entry name" value="AraC_XylS_family_regulators"/>
</dbReference>
<evidence type="ECO:0000256" key="4">
    <source>
        <dbReference type="SAM" id="MobiDB-lite"/>
    </source>
</evidence>
<dbReference type="Pfam" id="PF14525">
    <property type="entry name" value="AraC_binding_2"/>
    <property type="match status" value="1"/>
</dbReference>
<dbReference type="GO" id="GO:0043565">
    <property type="term" value="F:sequence-specific DNA binding"/>
    <property type="evidence" value="ECO:0007669"/>
    <property type="project" value="InterPro"/>
</dbReference>
<dbReference type="InterPro" id="IPR009057">
    <property type="entry name" value="Homeodomain-like_sf"/>
</dbReference>
<dbReference type="PANTHER" id="PTHR46796:SF6">
    <property type="entry name" value="ARAC SUBFAMILY"/>
    <property type="match status" value="1"/>
</dbReference>
<dbReference type="GO" id="GO:0003700">
    <property type="term" value="F:DNA-binding transcription factor activity"/>
    <property type="evidence" value="ECO:0007669"/>
    <property type="project" value="InterPro"/>
</dbReference>
<gene>
    <name evidence="6" type="primary">chqR</name>
</gene>
<reference evidence="6" key="3">
    <citation type="submission" date="2005-10" db="EMBL/GenBank/DDBJ databases">
        <authorList>
            <person name="Seifert J."/>
            <person name="Erler B."/>
            <person name="Groening J."/>
            <person name="Kaschabek S."/>
            <person name="Schloemann M."/>
        </authorList>
    </citation>
    <scope>NUCLEOTIDE SEQUENCE</scope>
    <source>
        <strain evidence="6">3E</strain>
    </source>
</reference>
<feature type="region of interest" description="Disordered" evidence="4">
    <location>
        <begin position="307"/>
        <end position="334"/>
    </location>
</feature>
<dbReference type="PRINTS" id="PR00032">
    <property type="entry name" value="HTHARAC"/>
</dbReference>
<sequence>MRAVPEPRVFEVGDVAEVVAWERHNAEALIELACAIPAGRFRAREVNLQVDRVRVAHVAGTPHAVARDAALVESRPVDAIAVYAALRRRALLEAGGRRRVSRPGQLLVCDVDRPFLRGFGHGLEELAVSIPRLLFTEVTGLASLDSPLVFDAAGAGSDPHAKALVQLVGRSVAADLRVPADERAVLELVSVLATGSNALALAHRAAARAYIDDHLTDPALSAVDVRAGAGISERQVSRIFADAGTSVPRQILARRLDLAHALLASGTGERTVDVAARCGFASASYFSQAFRRRFGVTPARCVDEPRRRLGGNENRPLTLRTRRPGPSLLVGDTGFEPVTSSVSRKRATAAPIAPVELSCEVGTGFEPVYTDLQSVASPLGQPTAAALHTGLVRQWV</sequence>
<dbReference type="AlphaFoldDB" id="Q3KZ34"/>
<evidence type="ECO:0000256" key="1">
    <source>
        <dbReference type="ARBA" id="ARBA00023015"/>
    </source>
</evidence>
<evidence type="ECO:0000259" key="5">
    <source>
        <dbReference type="PROSITE" id="PS01124"/>
    </source>
</evidence>
<dbReference type="EMBL" id="AY822041">
    <property type="protein sequence ID" value="ABA61846.1"/>
    <property type="molecule type" value="Genomic_DNA"/>
</dbReference>
<reference evidence="6" key="1">
    <citation type="journal article" date="1997" name="FEBS Lett.">
        <title>Characterization of an intradiol dioxygenase involved in the biodegradation of the chlorophenoxy herbicides 2,4-D and 2,4,5-T.</title>
        <authorList>
            <person name="Travkin V.M."/>
            <person name="Jadan A.P."/>
            <person name="Briganti F."/>
            <person name="Scozzafava A."/>
            <person name="Golovleva L.A."/>
        </authorList>
    </citation>
    <scope>NUCLEOTIDE SEQUENCE</scope>
    <source>
        <strain evidence="6">3E</strain>
    </source>
</reference>
<keyword evidence="3" id="KW-0804">Transcription</keyword>
<dbReference type="PROSITE" id="PS01124">
    <property type="entry name" value="HTH_ARAC_FAMILY_2"/>
    <property type="match status" value="1"/>
</dbReference>
<protein>
    <submittedName>
        <fullName evidence="6">Putative regulator AraC-type</fullName>
    </submittedName>
</protein>
<organism evidence="6">
    <name type="scientific">Nocardioides simplex</name>
    <name type="common">Arthrobacter simplex</name>
    <dbReference type="NCBI Taxonomy" id="2045"/>
    <lineage>
        <taxon>Bacteria</taxon>
        <taxon>Bacillati</taxon>
        <taxon>Actinomycetota</taxon>
        <taxon>Actinomycetes</taxon>
        <taxon>Propionibacteriales</taxon>
        <taxon>Nocardioidaceae</taxon>
        <taxon>Pimelobacter</taxon>
    </lineage>
</organism>
<dbReference type="InterPro" id="IPR035418">
    <property type="entry name" value="AraC-bd_2"/>
</dbReference>
<keyword evidence="2" id="KW-0238">DNA-binding</keyword>
<proteinExistence type="predicted"/>
<dbReference type="InterPro" id="IPR020449">
    <property type="entry name" value="Tscrpt_reg_AraC-type_HTH"/>
</dbReference>
<evidence type="ECO:0000256" key="3">
    <source>
        <dbReference type="ARBA" id="ARBA00023163"/>
    </source>
</evidence>
<keyword evidence="1" id="KW-0805">Transcription regulation</keyword>